<proteinExistence type="inferred from homology"/>
<evidence type="ECO:0000313" key="19">
    <source>
        <dbReference type="Proteomes" id="UP000285301"/>
    </source>
</evidence>
<keyword evidence="10" id="KW-0249">Electron transport</keyword>
<dbReference type="PANTHER" id="PTHR13327">
    <property type="entry name" value="NADH-UBIQUINONE OXIDOREDUCTASE ESSS SUBUNIT, MITOCHONDRIAL PRECURSOR"/>
    <property type="match status" value="1"/>
</dbReference>
<comment type="similarity">
    <text evidence="3">Belongs to the complex I NDUFB11 subunit family.</text>
</comment>
<evidence type="ECO:0000256" key="1">
    <source>
        <dbReference type="ARBA" id="ARBA00003195"/>
    </source>
</evidence>
<dbReference type="PANTHER" id="PTHR13327:SF0">
    <property type="entry name" value="NADH DEHYDROGENASE [UBIQUINONE] 1 BETA SUBCOMPLEX SUBUNIT 11, MITOCHONDRIAL"/>
    <property type="match status" value="1"/>
</dbReference>
<keyword evidence="13 17" id="KW-0472">Membrane</keyword>
<evidence type="ECO:0000256" key="12">
    <source>
        <dbReference type="ARBA" id="ARBA00023128"/>
    </source>
</evidence>
<sequence length="188" mass="21556">MESRILHFGTVFVRSAFRRNALCCSRARTLPVLALRTIKNESGPKKSGTGHWEVPPDDPRFGGTGDAILDPLSKKRPPGPKTPEEFADVANQKNWVSYGWDFVDYKEDRQMIHILSFLVVTVITVFGIYLGVHYPDYARQTEWAQREAYLELHRREKLGLPLIGKDYVDPSKVILPTEEQLGNFEVYY</sequence>
<evidence type="ECO:0000256" key="8">
    <source>
        <dbReference type="ARBA" id="ARBA00022792"/>
    </source>
</evidence>
<comment type="subunit">
    <text evidence="16">Complex I is composed of 45 different subunits. Interacts with BCAP31.</text>
</comment>
<evidence type="ECO:0000256" key="13">
    <source>
        <dbReference type="ARBA" id="ARBA00023136"/>
    </source>
</evidence>
<evidence type="ECO:0000313" key="18">
    <source>
        <dbReference type="EMBL" id="RWS02218.1"/>
    </source>
</evidence>
<keyword evidence="7 17" id="KW-0812">Transmembrane</keyword>
<dbReference type="Proteomes" id="UP000285301">
    <property type="component" value="Unassembled WGS sequence"/>
</dbReference>
<evidence type="ECO:0000256" key="16">
    <source>
        <dbReference type="ARBA" id="ARBA00046528"/>
    </source>
</evidence>
<keyword evidence="18" id="KW-0830">Ubiquinone</keyword>
<keyword evidence="12" id="KW-0496">Mitochondrion</keyword>
<evidence type="ECO:0000256" key="14">
    <source>
        <dbReference type="ARBA" id="ARBA00030753"/>
    </source>
</evidence>
<protein>
    <recommendedName>
        <fullName evidence="4">NADH dehydrogenase [ubiquinone] 1 beta subcomplex subunit 11, mitochondrial</fullName>
    </recommendedName>
    <alternativeName>
        <fullName evidence="15">Complex I-ESSS</fullName>
    </alternativeName>
    <alternativeName>
        <fullName evidence="14">NADH-ubiquinone oxidoreductase ESSS subunit</fullName>
    </alternativeName>
</protein>
<dbReference type="OrthoDB" id="5917019at2759"/>
<evidence type="ECO:0000256" key="11">
    <source>
        <dbReference type="ARBA" id="ARBA00022989"/>
    </source>
</evidence>
<evidence type="ECO:0000256" key="4">
    <source>
        <dbReference type="ARBA" id="ARBA00018632"/>
    </source>
</evidence>
<keyword evidence="11 17" id="KW-1133">Transmembrane helix</keyword>
<evidence type="ECO:0000256" key="10">
    <source>
        <dbReference type="ARBA" id="ARBA00022982"/>
    </source>
</evidence>
<name>A0A3S3NM80_9ACAR</name>
<dbReference type="Pfam" id="PF10183">
    <property type="entry name" value="ESSS"/>
    <property type="match status" value="1"/>
</dbReference>
<evidence type="ECO:0000256" key="15">
    <source>
        <dbReference type="ARBA" id="ARBA00031387"/>
    </source>
</evidence>
<evidence type="ECO:0000256" key="7">
    <source>
        <dbReference type="ARBA" id="ARBA00022692"/>
    </source>
</evidence>
<evidence type="ECO:0000256" key="5">
    <source>
        <dbReference type="ARBA" id="ARBA00022448"/>
    </source>
</evidence>
<dbReference type="AlphaFoldDB" id="A0A3S3NM80"/>
<keyword evidence="6" id="KW-0679">Respiratory chain</keyword>
<keyword evidence="8" id="KW-0999">Mitochondrion inner membrane</keyword>
<evidence type="ECO:0000256" key="3">
    <source>
        <dbReference type="ARBA" id="ARBA00008915"/>
    </source>
</evidence>
<comment type="subcellular location">
    <subcellularLocation>
        <location evidence="2">Mitochondrion inner membrane</location>
        <topology evidence="2">Single-pass membrane protein</topology>
    </subcellularLocation>
</comment>
<evidence type="ECO:0000256" key="2">
    <source>
        <dbReference type="ARBA" id="ARBA00004434"/>
    </source>
</evidence>
<keyword evidence="9" id="KW-0809">Transit peptide</keyword>
<dbReference type="InterPro" id="IPR019329">
    <property type="entry name" value="NADH_UbQ_OxRdtase_ESSS_su"/>
</dbReference>
<reference evidence="18 19" key="1">
    <citation type="journal article" date="2018" name="Gigascience">
        <title>Genomes of trombidid mites reveal novel predicted allergens and laterally-transferred genes associated with secondary metabolism.</title>
        <authorList>
            <person name="Dong X."/>
            <person name="Chaisiri K."/>
            <person name="Xia D."/>
            <person name="Armstrong S.D."/>
            <person name="Fang Y."/>
            <person name="Donnelly M.J."/>
            <person name="Kadowaki T."/>
            <person name="McGarry J.W."/>
            <person name="Darby A.C."/>
            <person name="Makepeace B.L."/>
        </authorList>
    </citation>
    <scope>NUCLEOTIDE SEQUENCE [LARGE SCALE GENOMIC DNA]</scope>
    <source>
        <strain evidence="18">UoL-WK</strain>
    </source>
</reference>
<keyword evidence="5" id="KW-0813">Transport</keyword>
<evidence type="ECO:0000256" key="6">
    <source>
        <dbReference type="ARBA" id="ARBA00022660"/>
    </source>
</evidence>
<comment type="function">
    <text evidence="1">Accessory subunit of the mitochondrial membrane respiratory chain NADH dehydrogenase (Complex I), that is believed not to be involved in catalysis. Complex I functions in the transfer of electrons from NADH to the respiratory chain. The immediate electron acceptor for the enzyme is believed to be ubiquinone.</text>
</comment>
<comment type="caution">
    <text evidence="18">The sequence shown here is derived from an EMBL/GenBank/DDBJ whole genome shotgun (WGS) entry which is preliminary data.</text>
</comment>
<organism evidence="18 19">
    <name type="scientific">Dinothrombium tinctorium</name>
    <dbReference type="NCBI Taxonomy" id="1965070"/>
    <lineage>
        <taxon>Eukaryota</taxon>
        <taxon>Metazoa</taxon>
        <taxon>Ecdysozoa</taxon>
        <taxon>Arthropoda</taxon>
        <taxon>Chelicerata</taxon>
        <taxon>Arachnida</taxon>
        <taxon>Acari</taxon>
        <taxon>Acariformes</taxon>
        <taxon>Trombidiformes</taxon>
        <taxon>Prostigmata</taxon>
        <taxon>Anystina</taxon>
        <taxon>Parasitengona</taxon>
        <taxon>Trombidioidea</taxon>
        <taxon>Trombidiidae</taxon>
        <taxon>Dinothrombium</taxon>
    </lineage>
</organism>
<keyword evidence="19" id="KW-1185">Reference proteome</keyword>
<dbReference type="STRING" id="1965070.A0A3S3NM80"/>
<evidence type="ECO:0000256" key="17">
    <source>
        <dbReference type="SAM" id="Phobius"/>
    </source>
</evidence>
<evidence type="ECO:0000256" key="9">
    <source>
        <dbReference type="ARBA" id="ARBA00022946"/>
    </source>
</evidence>
<gene>
    <name evidence="18" type="ORF">B4U79_03583</name>
</gene>
<dbReference type="EMBL" id="NCKU01007999">
    <property type="protein sequence ID" value="RWS02218.1"/>
    <property type="molecule type" value="Genomic_DNA"/>
</dbReference>
<feature type="transmembrane region" description="Helical" evidence="17">
    <location>
        <begin position="112"/>
        <end position="132"/>
    </location>
</feature>
<accession>A0A3S3NM80</accession>
<dbReference type="GO" id="GO:0005743">
    <property type="term" value="C:mitochondrial inner membrane"/>
    <property type="evidence" value="ECO:0007669"/>
    <property type="project" value="UniProtKB-SubCell"/>
</dbReference>